<dbReference type="PANTHER" id="PTHR45913">
    <property type="entry name" value="EPM2A-INTERACTING PROTEIN 1"/>
    <property type="match status" value="1"/>
</dbReference>
<dbReference type="OrthoDB" id="6137485at2759"/>
<evidence type="ECO:0000313" key="1">
    <source>
        <dbReference type="EMBL" id="KOF64309.1"/>
    </source>
</evidence>
<proteinExistence type="predicted"/>
<name>A0A0L8FJE7_OCTBM</name>
<gene>
    <name evidence="1" type="ORF">OCBIM_22017514mg</name>
</gene>
<dbReference type="PANTHER" id="PTHR45913:SF5">
    <property type="entry name" value="GENERAL TRANSCRIPTION FACTOR II-I REPEAT DOMAIN-CONTAINING PROTEIN 2A-LIKE PROTEIN"/>
    <property type="match status" value="1"/>
</dbReference>
<dbReference type="STRING" id="37653.A0A0L8FJE7"/>
<protein>
    <recommendedName>
        <fullName evidence="2">General transcription factor II-I repeat domain-containing protein 2</fullName>
    </recommendedName>
</protein>
<reference evidence="1" key="1">
    <citation type="submission" date="2015-07" db="EMBL/GenBank/DDBJ databases">
        <title>MeaNS - Measles Nucleotide Surveillance Program.</title>
        <authorList>
            <person name="Tran T."/>
            <person name="Druce J."/>
        </authorList>
    </citation>
    <scope>NUCLEOTIDE SEQUENCE</scope>
    <source>
        <strain evidence="1">UCB-OBI-ISO-001</strain>
        <tissue evidence="1">Gonad</tissue>
    </source>
</reference>
<dbReference type="EMBL" id="KQ430328">
    <property type="protein sequence ID" value="KOF64309.1"/>
    <property type="molecule type" value="Genomic_DNA"/>
</dbReference>
<evidence type="ECO:0008006" key="2">
    <source>
        <dbReference type="Google" id="ProtNLM"/>
    </source>
</evidence>
<organism evidence="1">
    <name type="scientific">Octopus bimaculoides</name>
    <name type="common">California two-spotted octopus</name>
    <dbReference type="NCBI Taxonomy" id="37653"/>
    <lineage>
        <taxon>Eukaryota</taxon>
        <taxon>Metazoa</taxon>
        <taxon>Spiralia</taxon>
        <taxon>Lophotrochozoa</taxon>
        <taxon>Mollusca</taxon>
        <taxon>Cephalopoda</taxon>
        <taxon>Coleoidea</taxon>
        <taxon>Octopodiformes</taxon>
        <taxon>Octopoda</taxon>
        <taxon>Incirrata</taxon>
        <taxon>Octopodidae</taxon>
        <taxon>Octopus</taxon>
    </lineage>
</organism>
<accession>A0A0L8FJE7</accession>
<sequence length="194" mass="23180">MHAVVSNIYFIKSLALKHCQFKEFLEECESEYGDLVYFSVVCWLKLKSDNWICDLVFLMDITTHLNDLNLKLQKQNQLIHEMYSHVKAFQTKLQIWENQLRTGDAFHFPTLAIHGSTSRYDFAVELNELKKELNTRFNDFKARKADFNLFRKPFNADVEKVLKKLQMDLIEFQSDEFLQQKFKEESLMHFYETA</sequence>
<dbReference type="AlphaFoldDB" id="A0A0L8FJE7"/>